<dbReference type="Gene3D" id="1.20.900.10">
    <property type="entry name" value="Dbl homology (DH) domain"/>
    <property type="match status" value="1"/>
</dbReference>
<reference evidence="12" key="2">
    <citation type="submission" date="2023-06" db="EMBL/GenBank/DDBJ databases">
        <authorList>
            <person name="Kobayashi Y."/>
            <person name="Kayamori A."/>
            <person name="Aoki K."/>
            <person name="Shiwa Y."/>
            <person name="Fujita N."/>
            <person name="Sugita T."/>
            <person name="Iwasaki W."/>
            <person name="Tanaka N."/>
            <person name="Takashima M."/>
        </authorList>
    </citation>
    <scope>NUCLEOTIDE SEQUENCE</scope>
    <source>
        <strain evidence="12">HIS016</strain>
    </source>
</reference>
<feature type="compositionally biased region" description="Low complexity" evidence="10">
    <location>
        <begin position="1"/>
        <end position="12"/>
    </location>
</feature>
<dbReference type="PROSITE" id="PS50010">
    <property type="entry name" value="DH_2"/>
    <property type="match status" value="1"/>
</dbReference>
<comment type="similarity">
    <text evidence="4">Belongs to the DNA polymerase type-B-like family.</text>
</comment>
<dbReference type="SUPFAM" id="SSF48065">
    <property type="entry name" value="DBL homology domain (DH-domain)"/>
    <property type="match status" value="1"/>
</dbReference>
<feature type="region of interest" description="Disordered" evidence="10">
    <location>
        <begin position="1"/>
        <end position="62"/>
    </location>
</feature>
<keyword evidence="6" id="KW-0963">Cytoplasm</keyword>
<dbReference type="GO" id="GO:0005737">
    <property type="term" value="C:cytoplasm"/>
    <property type="evidence" value="ECO:0007669"/>
    <property type="project" value="UniProtKB-SubCell"/>
</dbReference>
<dbReference type="EMBL" id="BTCM01000006">
    <property type="protein sequence ID" value="GMK58954.1"/>
    <property type="molecule type" value="Genomic_DNA"/>
</dbReference>
<gene>
    <name evidence="12" type="ORF">CspeluHIS016_0603960</name>
</gene>
<feature type="region of interest" description="Disordered" evidence="10">
    <location>
        <begin position="266"/>
        <end position="346"/>
    </location>
</feature>
<feature type="compositionally biased region" description="Low complexity" evidence="10">
    <location>
        <begin position="33"/>
        <end position="46"/>
    </location>
</feature>
<dbReference type="Gene3D" id="1.10.1410.10">
    <property type="match status" value="1"/>
</dbReference>
<feature type="region of interest" description="Disordered" evidence="10">
    <location>
        <begin position="1353"/>
        <end position="1419"/>
    </location>
</feature>
<dbReference type="Pfam" id="PF03828">
    <property type="entry name" value="PAP_assoc"/>
    <property type="match status" value="1"/>
</dbReference>
<feature type="compositionally biased region" description="Basic and acidic residues" evidence="10">
    <location>
        <begin position="830"/>
        <end position="839"/>
    </location>
</feature>
<dbReference type="PANTHER" id="PTHR12271:SF40">
    <property type="entry name" value="POLY(A) RNA POLYMERASE GLD2"/>
    <property type="match status" value="1"/>
</dbReference>
<feature type="compositionally biased region" description="Polar residues" evidence="10">
    <location>
        <begin position="752"/>
        <end position="763"/>
    </location>
</feature>
<dbReference type="Pfam" id="PF22600">
    <property type="entry name" value="MTPAP-like_central"/>
    <property type="match status" value="1"/>
</dbReference>
<feature type="compositionally biased region" description="Low complexity" evidence="10">
    <location>
        <begin position="625"/>
        <end position="670"/>
    </location>
</feature>
<dbReference type="GO" id="GO:0046872">
    <property type="term" value="F:metal ion binding"/>
    <property type="evidence" value="ECO:0007669"/>
    <property type="project" value="UniProtKB-KW"/>
</dbReference>
<accession>A0AAD3TYN8</accession>
<dbReference type="InterPro" id="IPR002058">
    <property type="entry name" value="PAP_assoc"/>
</dbReference>
<dbReference type="InterPro" id="IPR054708">
    <property type="entry name" value="MTPAP-like_central"/>
</dbReference>
<dbReference type="GO" id="GO:0031123">
    <property type="term" value="P:RNA 3'-end processing"/>
    <property type="evidence" value="ECO:0007669"/>
    <property type="project" value="TreeGrafter"/>
</dbReference>
<dbReference type="Pfam" id="PF00621">
    <property type="entry name" value="RhoGEF"/>
    <property type="match status" value="1"/>
</dbReference>
<feature type="region of interest" description="Disordered" evidence="10">
    <location>
        <begin position="527"/>
        <end position="875"/>
    </location>
</feature>
<comment type="subcellular location">
    <subcellularLocation>
        <location evidence="3">Cytoplasm</location>
    </subcellularLocation>
</comment>
<reference evidence="12" key="1">
    <citation type="journal article" date="2023" name="BMC Genomics">
        <title>Chromosome-level genome assemblies of Cutaneotrichosporon spp. (Trichosporonales, Basidiomycota) reveal imbalanced evolution between nucleotide sequences and chromosome synteny.</title>
        <authorList>
            <person name="Kobayashi Y."/>
            <person name="Kayamori A."/>
            <person name="Aoki K."/>
            <person name="Shiwa Y."/>
            <person name="Matsutani M."/>
            <person name="Fujita N."/>
            <person name="Sugita T."/>
            <person name="Iwasaki W."/>
            <person name="Tanaka N."/>
            <person name="Takashima M."/>
        </authorList>
    </citation>
    <scope>NUCLEOTIDE SEQUENCE</scope>
    <source>
        <strain evidence="12">HIS016</strain>
    </source>
</reference>
<dbReference type="Proteomes" id="UP001222932">
    <property type="component" value="Unassembled WGS sequence"/>
</dbReference>
<evidence type="ECO:0000313" key="13">
    <source>
        <dbReference type="Proteomes" id="UP001222932"/>
    </source>
</evidence>
<keyword evidence="13" id="KW-1185">Reference proteome</keyword>
<evidence type="ECO:0000259" key="11">
    <source>
        <dbReference type="PROSITE" id="PS50010"/>
    </source>
</evidence>
<protein>
    <recommendedName>
        <fullName evidence="5">polynucleotide adenylyltransferase</fullName>
        <ecNumber evidence="5">2.7.7.19</ecNumber>
    </recommendedName>
</protein>
<feature type="domain" description="DH" evidence="11">
    <location>
        <begin position="79"/>
        <end position="265"/>
    </location>
</feature>
<keyword evidence="9" id="KW-0460">Magnesium</keyword>
<dbReference type="SUPFAM" id="SSF81301">
    <property type="entry name" value="Nucleotidyltransferase"/>
    <property type="match status" value="1"/>
</dbReference>
<keyword evidence="8" id="KW-0479">Metal-binding</keyword>
<feature type="region of interest" description="Disordered" evidence="10">
    <location>
        <begin position="1457"/>
        <end position="1486"/>
    </location>
</feature>
<dbReference type="GO" id="GO:0005085">
    <property type="term" value="F:guanyl-nucleotide exchange factor activity"/>
    <property type="evidence" value="ECO:0007669"/>
    <property type="project" value="InterPro"/>
</dbReference>
<evidence type="ECO:0000256" key="6">
    <source>
        <dbReference type="ARBA" id="ARBA00022490"/>
    </source>
</evidence>
<dbReference type="SUPFAM" id="SSF81631">
    <property type="entry name" value="PAP/OAS1 substrate-binding domain"/>
    <property type="match status" value="1"/>
</dbReference>
<sequence>MTSFPNPTLPQQHPHPPQHGPTYHRSDHPAQPSGPSGWTSPTSAALPPTPSPPIASPTYQGFGMTQPLNVGVRREDSSAKRNPFAELLDTEKIYVDQLTLVIRRVAAAWSRRNLPPPKLDAMFRCVEAVYRANRAFGVRLKEIGPSPSDPKALGDLLMRWIDDLEPSYSRYSTIFLTGFDNYEPVSSNPLLSPILDEVSISSPPTPPLQRWSLDALFLLPYNRLRYYRKLYSRLLQNTTVGRSDNRLLDACVNRLETLVDDVEGRLEYDVSEEDSPRSASADDQSREASWPNEKTPAATTSRTSSGVDSSAETHSVLSSFNSRMDSTRNSLTSAGTSIVHSPGGHNPKVVPALSTTVPPISDLELRIDCARTIDLFTMKPRKCKLHMTPPGLAYQRLVRSSHDVVIYMTPTSTGQQVVHGRAHLFILTDLFLITDRMEASEKAAMAQRVAAEQPDRLGEGSPMPEMWLAYPPLAGKHLSIVEGEQSNVVAVTVMRKETFVIHAESEIERDQIMKSVSECIEFATYSSSQRVTPLPSPMPSPIDGPVRSGSMPSPSPMLGQTSEKPSLTVPMGNLQLEPGQTAPTPPPKHYQSGQTGNWNQPPSALPQPRNAGAPLPPRKTSLRQAQSSSNAPPLSPSAGPGTPGMAMSPTMGPGMPSPMVGQGMPSPMVGQGMPSPVVGQGMPSPMVGQGMPSPMVGQGMPSPLSPSSESGMHGGRFAQRNVSGRSYHSTTSTQSDLSQPSSSAHLGVHSGNPANLRQPSPQMARQAFGPGGMRNDLPPLPPGAGFNNTENGYFPPERQSFPNHPMDRRASPAIPPPQRARSAEPFNEVDDLRPPDKPSLRFGALRSESPAPGLGHRDADSPPPSPTQEEAPRIRGPTSITAQMKCKIFLQQGHQQWKSLGHGKLKLYVEKERNVKQLVVDSDKSSTLISTIILTDGVERVGRTGVAVEISDEGQHTGVIYMIQLRNESSARGLHDSLLAGSDLSPAWYQNSIAISGSHLDLSSSLFSFVLPLLPTSEELTIKEEVRTLIEKLIKTIEPSARLLSFGSSCNSFGLRNSDMDLVVLIDDPDAGLDSSLFVQMIGDLLERETNFDVKPLPKARIPIIKLNLAASPGLPFGIACDIGIENRLAIENTRLLLTYATIDPARVRTLVLFLKVWAKRRRINSPYRGTLSSYGITLMVLYFLVHVKQPPVLPNLQRIAPVRPITEEEMMLEGRNVYFFDDVEMLRQEWSSVNYESVGELLIDFFRYFSHDFQFNTMVLSLRAGPLTKESKGWTNDIDVGGLNEMARDRNRLCIEDPFEITYNVARTVTKDGLYTIRGEFMRATRILTQRHDRAVLALAELCRERDDELLRAPRSASPAPRTIAGGRGHFGAGASGREGWQRSQSQQPYDRFSGDAQAEVPRRGRADNGPAQPEAPSAQDMWLASQGSNLGNATPTPGGLGLGGDPAFEYRRGRAEAPSSFPAPVRTRRTPAYDNPNAAGTVSAPLSPSRLYAQLEIGRGPSAPAPAPSPWPSSFEPRGGFGAPGMPPRPPAGRDLSVPSTLHQSHTPDHGSPLTTFAPFSPPTLSGSLHPGAEKNTSYISPSALLSPAHADSSLPKDSDLAQSFSKLGVDEKSP</sequence>
<dbReference type="SMART" id="SM00325">
    <property type="entry name" value="RhoGEF"/>
    <property type="match status" value="1"/>
</dbReference>
<feature type="compositionally biased region" description="Gly residues" evidence="10">
    <location>
        <begin position="1367"/>
        <end position="1378"/>
    </location>
</feature>
<evidence type="ECO:0000256" key="10">
    <source>
        <dbReference type="SAM" id="MobiDB-lite"/>
    </source>
</evidence>
<dbReference type="SUPFAM" id="SSF50729">
    <property type="entry name" value="PH domain-like"/>
    <property type="match status" value="1"/>
</dbReference>
<proteinExistence type="inferred from homology"/>
<evidence type="ECO:0000256" key="7">
    <source>
        <dbReference type="ARBA" id="ARBA00022679"/>
    </source>
</evidence>
<evidence type="ECO:0000256" key="2">
    <source>
        <dbReference type="ARBA" id="ARBA00001946"/>
    </source>
</evidence>
<feature type="compositionally biased region" description="Polar residues" evidence="10">
    <location>
        <begin position="591"/>
        <end position="602"/>
    </location>
</feature>
<evidence type="ECO:0000256" key="1">
    <source>
        <dbReference type="ARBA" id="ARBA00001936"/>
    </source>
</evidence>
<feature type="compositionally biased region" description="Low complexity" evidence="10">
    <location>
        <begin position="729"/>
        <end position="743"/>
    </location>
</feature>
<dbReference type="Gene3D" id="2.30.29.30">
    <property type="entry name" value="Pleckstrin-homology domain (PH domain)/Phosphotyrosine-binding domain (PTB)"/>
    <property type="match status" value="1"/>
</dbReference>
<evidence type="ECO:0000256" key="3">
    <source>
        <dbReference type="ARBA" id="ARBA00004496"/>
    </source>
</evidence>
<dbReference type="InterPro" id="IPR000219">
    <property type="entry name" value="DH_dom"/>
</dbReference>
<dbReference type="InterPro" id="IPR043519">
    <property type="entry name" value="NT_sf"/>
</dbReference>
<dbReference type="CDD" id="cd05402">
    <property type="entry name" value="NT_PAP_TUTase"/>
    <property type="match status" value="1"/>
</dbReference>
<comment type="cofactor">
    <cofactor evidence="1">
        <name>Mn(2+)</name>
        <dbReference type="ChEBI" id="CHEBI:29035"/>
    </cofactor>
</comment>
<keyword evidence="7" id="KW-0808">Transferase</keyword>
<evidence type="ECO:0000313" key="12">
    <source>
        <dbReference type="EMBL" id="GMK58954.1"/>
    </source>
</evidence>
<dbReference type="InterPro" id="IPR011993">
    <property type="entry name" value="PH-like_dom_sf"/>
</dbReference>
<evidence type="ECO:0000256" key="8">
    <source>
        <dbReference type="ARBA" id="ARBA00022723"/>
    </source>
</evidence>
<dbReference type="PANTHER" id="PTHR12271">
    <property type="entry name" value="POLY A POLYMERASE CID PAP -RELATED"/>
    <property type="match status" value="1"/>
</dbReference>
<comment type="caution">
    <text evidence="12">The sequence shown here is derived from an EMBL/GenBank/DDBJ whole genome shotgun (WGS) entry which is preliminary data.</text>
</comment>
<dbReference type="GO" id="GO:1990817">
    <property type="term" value="F:poly(A) RNA polymerase activity"/>
    <property type="evidence" value="ECO:0007669"/>
    <property type="project" value="UniProtKB-EC"/>
</dbReference>
<organism evidence="12 13">
    <name type="scientific">Cutaneotrichosporon spelunceum</name>
    <dbReference type="NCBI Taxonomy" id="1672016"/>
    <lineage>
        <taxon>Eukaryota</taxon>
        <taxon>Fungi</taxon>
        <taxon>Dikarya</taxon>
        <taxon>Basidiomycota</taxon>
        <taxon>Agaricomycotina</taxon>
        <taxon>Tremellomycetes</taxon>
        <taxon>Trichosporonales</taxon>
        <taxon>Trichosporonaceae</taxon>
        <taxon>Cutaneotrichosporon</taxon>
    </lineage>
</organism>
<evidence type="ECO:0000256" key="9">
    <source>
        <dbReference type="ARBA" id="ARBA00022842"/>
    </source>
</evidence>
<feature type="compositionally biased region" description="Polar residues" evidence="10">
    <location>
        <begin position="297"/>
        <end position="339"/>
    </location>
</feature>
<dbReference type="GO" id="GO:0010605">
    <property type="term" value="P:negative regulation of macromolecule metabolic process"/>
    <property type="evidence" value="ECO:0007669"/>
    <property type="project" value="UniProtKB-ARBA"/>
</dbReference>
<evidence type="ECO:0000256" key="4">
    <source>
        <dbReference type="ARBA" id="ARBA00008593"/>
    </source>
</evidence>
<dbReference type="InterPro" id="IPR035899">
    <property type="entry name" value="DBL_dom_sf"/>
</dbReference>
<dbReference type="EC" id="2.7.7.19" evidence="5"/>
<feature type="region of interest" description="Disordered" evidence="10">
    <location>
        <begin position="1500"/>
        <end position="1583"/>
    </location>
</feature>
<dbReference type="Gene3D" id="3.30.460.10">
    <property type="entry name" value="Beta Polymerase, domain 2"/>
    <property type="match status" value="1"/>
</dbReference>
<comment type="cofactor">
    <cofactor evidence="2">
        <name>Mg(2+)</name>
        <dbReference type="ChEBI" id="CHEBI:18420"/>
    </cofactor>
</comment>
<evidence type="ECO:0000256" key="5">
    <source>
        <dbReference type="ARBA" id="ARBA00012388"/>
    </source>
</evidence>
<name>A0AAD3TYN8_9TREE</name>